<evidence type="ECO:0000313" key="3">
    <source>
        <dbReference type="EMBL" id="CAJ2506983.1"/>
    </source>
</evidence>
<accession>A0AAI8VFU8</accession>
<keyword evidence="2" id="KW-0472">Membrane</keyword>
<feature type="transmembrane region" description="Helical" evidence="2">
    <location>
        <begin position="228"/>
        <end position="248"/>
    </location>
</feature>
<dbReference type="EMBL" id="CAUWAG010000010">
    <property type="protein sequence ID" value="CAJ2506983.1"/>
    <property type="molecule type" value="Genomic_DNA"/>
</dbReference>
<name>A0AAI8VFU8_9PEZI</name>
<feature type="transmembrane region" description="Helical" evidence="2">
    <location>
        <begin position="153"/>
        <end position="173"/>
    </location>
</feature>
<proteinExistence type="predicted"/>
<dbReference type="AlphaFoldDB" id="A0AAI8VFU8"/>
<feature type="transmembrane region" description="Helical" evidence="2">
    <location>
        <begin position="185"/>
        <end position="207"/>
    </location>
</feature>
<evidence type="ECO:0000313" key="4">
    <source>
        <dbReference type="Proteomes" id="UP001295740"/>
    </source>
</evidence>
<dbReference type="PANTHER" id="PTHR33927:SF5">
    <property type="entry name" value="ENZYME, PUTATIVE (AFU_ORTHOLOGUE AFUA_8G01222)-RELATED"/>
    <property type="match status" value="1"/>
</dbReference>
<dbReference type="InterPro" id="IPR052979">
    <property type="entry name" value="Adenylate-forming_domain"/>
</dbReference>
<dbReference type="SUPFAM" id="SSF52343">
    <property type="entry name" value="Ferredoxin reductase-like, C-terminal NADP-linked domain"/>
    <property type="match status" value="1"/>
</dbReference>
<feature type="region of interest" description="Disordered" evidence="1">
    <location>
        <begin position="1"/>
        <end position="23"/>
    </location>
</feature>
<evidence type="ECO:0000256" key="2">
    <source>
        <dbReference type="SAM" id="Phobius"/>
    </source>
</evidence>
<protein>
    <submittedName>
        <fullName evidence="3">Uu.00g081690.m01.CDS01</fullName>
    </submittedName>
</protein>
<reference evidence="3" key="1">
    <citation type="submission" date="2023-10" db="EMBL/GenBank/DDBJ databases">
        <authorList>
            <person name="Hackl T."/>
        </authorList>
    </citation>
    <scope>NUCLEOTIDE SEQUENCE</scope>
</reference>
<comment type="caution">
    <text evidence="3">The sequence shown here is derived from an EMBL/GenBank/DDBJ whole genome shotgun (WGS) entry which is preliminary data.</text>
</comment>
<feature type="transmembrane region" description="Helical" evidence="2">
    <location>
        <begin position="268"/>
        <end position="286"/>
    </location>
</feature>
<keyword evidence="2" id="KW-0812">Transmembrane</keyword>
<feature type="transmembrane region" description="Helical" evidence="2">
    <location>
        <begin position="306"/>
        <end position="326"/>
    </location>
</feature>
<keyword evidence="4" id="KW-1185">Reference proteome</keyword>
<feature type="compositionally biased region" description="Polar residues" evidence="1">
    <location>
        <begin position="46"/>
        <end position="63"/>
    </location>
</feature>
<organism evidence="3 4">
    <name type="scientific">Anthostomella pinea</name>
    <dbReference type="NCBI Taxonomy" id="933095"/>
    <lineage>
        <taxon>Eukaryota</taxon>
        <taxon>Fungi</taxon>
        <taxon>Dikarya</taxon>
        <taxon>Ascomycota</taxon>
        <taxon>Pezizomycotina</taxon>
        <taxon>Sordariomycetes</taxon>
        <taxon>Xylariomycetidae</taxon>
        <taxon>Xylariales</taxon>
        <taxon>Xylariaceae</taxon>
        <taxon>Anthostomella</taxon>
    </lineage>
</organism>
<gene>
    <name evidence="3" type="ORF">KHLLAP_LOCUS7451</name>
</gene>
<dbReference type="Proteomes" id="UP001295740">
    <property type="component" value="Unassembled WGS sequence"/>
</dbReference>
<dbReference type="InterPro" id="IPR039261">
    <property type="entry name" value="FNR_nucleotide-bd"/>
</dbReference>
<feature type="region of interest" description="Disordered" evidence="1">
    <location>
        <begin position="43"/>
        <end position="63"/>
    </location>
</feature>
<feature type="transmembrane region" description="Helical" evidence="2">
    <location>
        <begin position="332"/>
        <end position="358"/>
    </location>
</feature>
<keyword evidence="2" id="KW-1133">Transmembrane helix</keyword>
<sequence>MFSPEDLCDRTEDGSLGSLRRKDDQVEVKGFRVERHGVAAVIESDPSPTTASALETSESRSNGQCDEQTLVCMEMLESPSPKPIASSSASISTASACSLDLEKGILEVSNCQLQSNDAFGVEGSVVKYELPSKKGFHGLRWLRHRFFSLYRRFFSLVIVGNLIAFAMVSWQSWDRGSLPIPDLATAAASNLLVAVAMRQDHVINFLFGLATRVPTWMPLDIRRQCARVYHIGGIHSGAAISATMWWLVLTGAETVNYINRNEEFTINTGTMVLGYLVMALFTAIVAMAHPKVRVKLHDQFEATHRFAGWAATALVWAHLIVATDSLRPDTVLLGVALATYPAIYLMALITLGIALSWLRLRRVDVRPEPLSSHAVRLHLSFDIPTAGKTIRVADSPMRDWHAFAAINRPGQKGFSIIVSNAGDWTGKTIDTPPRQLWTRGSPASGVLRIVPLFRKVILVATGSGIGPCLPILLDGRVPTRVLWSASHPRDTFSQEIVDDVMRADPKAIIWNTRTKGKPDLVGMAYQMMMTEGDAEAVCIISNRKVTQTVVYQLEARGIPAFGAIFDS</sequence>
<evidence type="ECO:0000256" key="1">
    <source>
        <dbReference type="SAM" id="MobiDB-lite"/>
    </source>
</evidence>
<dbReference type="PANTHER" id="PTHR33927">
    <property type="entry name" value="TRANSMEMBRANE PROTEIN"/>
    <property type="match status" value="1"/>
</dbReference>